<dbReference type="SUPFAM" id="SSF51351">
    <property type="entry name" value="Triosephosphate isomerase (TIM)"/>
    <property type="match status" value="1"/>
</dbReference>
<evidence type="ECO:0000256" key="6">
    <source>
        <dbReference type="ARBA" id="ARBA00023235"/>
    </source>
</evidence>
<name>A0A8F1M9D0_9BACT</name>
<feature type="active site" description="Proton acceptor" evidence="7">
    <location>
        <position position="166"/>
    </location>
</feature>
<evidence type="ECO:0000256" key="8">
    <source>
        <dbReference type="RuleBase" id="RU363013"/>
    </source>
</evidence>
<evidence type="ECO:0000313" key="10">
    <source>
        <dbReference type="Proteomes" id="UP000677117"/>
    </source>
</evidence>
<dbReference type="KEGG" id="mvl:KOY49_03730"/>
<keyword evidence="10" id="KW-1185">Reference proteome</keyword>
<dbReference type="FunFam" id="3.20.20.70:FF:000016">
    <property type="entry name" value="Triosephosphate isomerase"/>
    <property type="match status" value="1"/>
</dbReference>
<dbReference type="PANTHER" id="PTHR21139:SF42">
    <property type="entry name" value="TRIOSEPHOSPHATE ISOMERASE"/>
    <property type="match status" value="1"/>
</dbReference>
<accession>A0A8F1M9D0</accession>
<dbReference type="EC" id="5.3.1.1" evidence="7 8"/>
<dbReference type="GO" id="GO:0006094">
    <property type="term" value="P:gluconeogenesis"/>
    <property type="evidence" value="ECO:0007669"/>
    <property type="project" value="UniProtKB-UniRule"/>
</dbReference>
<dbReference type="GO" id="GO:0005829">
    <property type="term" value="C:cytosol"/>
    <property type="evidence" value="ECO:0007669"/>
    <property type="project" value="TreeGrafter"/>
</dbReference>
<comment type="subunit">
    <text evidence="7 8">Homodimer.</text>
</comment>
<comment type="subcellular location">
    <subcellularLocation>
        <location evidence="7 8">Cytoplasm</location>
    </subcellularLocation>
</comment>
<dbReference type="HAMAP" id="MF_00147_B">
    <property type="entry name" value="TIM_B"/>
    <property type="match status" value="1"/>
</dbReference>
<reference evidence="9" key="1">
    <citation type="submission" date="2021-06" db="EMBL/GenBank/DDBJ databases">
        <title>An adapted protocol for Saccharibacteria cultivation: two new species join this phylum of Candidate Phyla Radiations.</title>
        <authorList>
            <person name="Ibrahim A."/>
            <person name="Maatouk M."/>
            <person name="Raoult D."/>
            <person name="Bittar F."/>
        </authorList>
    </citation>
    <scope>NUCLEOTIDE SEQUENCE</scope>
    <source>
        <strain evidence="9">IHU2</strain>
    </source>
</reference>
<dbReference type="GO" id="GO:0004807">
    <property type="term" value="F:triose-phosphate isomerase activity"/>
    <property type="evidence" value="ECO:0007669"/>
    <property type="project" value="UniProtKB-UniRule"/>
</dbReference>
<keyword evidence="5 7" id="KW-0324">Glycolysis</keyword>
<dbReference type="GO" id="GO:0006096">
    <property type="term" value="P:glycolytic process"/>
    <property type="evidence" value="ECO:0007669"/>
    <property type="project" value="UniProtKB-UniRule"/>
</dbReference>
<feature type="binding site" evidence="7">
    <location>
        <position position="172"/>
    </location>
    <ligand>
        <name>substrate</name>
    </ligand>
</feature>
<protein>
    <recommendedName>
        <fullName evidence="7 8">Triosephosphate isomerase</fullName>
        <shortName evidence="7">TIM</shortName>
        <shortName evidence="7">TPI</shortName>
        <ecNumber evidence="7 8">5.3.1.1</ecNumber>
    </recommendedName>
    <alternativeName>
        <fullName evidence="7">Triose-phosphate isomerase</fullName>
    </alternativeName>
</protein>
<keyword evidence="6 7" id="KW-0413">Isomerase</keyword>
<dbReference type="InterPro" id="IPR000652">
    <property type="entry name" value="Triosephosphate_isomerase"/>
</dbReference>
<dbReference type="PROSITE" id="PS51440">
    <property type="entry name" value="TIM_2"/>
    <property type="match status" value="1"/>
</dbReference>
<dbReference type="GO" id="GO:0046166">
    <property type="term" value="P:glyceraldehyde-3-phosphate biosynthetic process"/>
    <property type="evidence" value="ECO:0007669"/>
    <property type="project" value="TreeGrafter"/>
</dbReference>
<evidence type="ECO:0000256" key="7">
    <source>
        <dbReference type="HAMAP-Rule" id="MF_00147"/>
    </source>
</evidence>
<dbReference type="AlphaFoldDB" id="A0A8F1M9D0"/>
<proteinExistence type="inferred from homology"/>
<evidence type="ECO:0000256" key="3">
    <source>
        <dbReference type="ARBA" id="ARBA00022432"/>
    </source>
</evidence>
<sequence length="252" mass="27942">MRKKLIIGNWKMNFNMQEASLYLHKLMNTLPSHRDVEVVLAPTILTLQSLSLQINRRIAKLAAQNCYWRDSGAYTGEIPAAHLRGIADYVIIGHSERRYIFIESEKDIRLKVQAAIRNRIHPILCVGETIQEKTLGETKDVLADQLTSGLANVTADELDEVVIAYEPVWAIGTGDSAKASDVKKATQMIRRHISHLYGKKAAESVRVVYGGSITSINAADYLAIDELDGLLVGAASLDAYQFKEIISKAHKG</sequence>
<evidence type="ECO:0000256" key="1">
    <source>
        <dbReference type="ARBA" id="ARBA00004680"/>
    </source>
</evidence>
<keyword evidence="3 7" id="KW-0312">Gluconeogenesis</keyword>
<dbReference type="Proteomes" id="UP000677117">
    <property type="component" value="Chromosome"/>
</dbReference>
<dbReference type="PROSITE" id="PS00171">
    <property type="entry name" value="TIM_1"/>
    <property type="match status" value="1"/>
</dbReference>
<dbReference type="PANTHER" id="PTHR21139">
    <property type="entry name" value="TRIOSEPHOSPHATE ISOMERASE"/>
    <property type="match status" value="1"/>
</dbReference>
<evidence type="ECO:0000256" key="4">
    <source>
        <dbReference type="ARBA" id="ARBA00022490"/>
    </source>
</evidence>
<dbReference type="InterPro" id="IPR022896">
    <property type="entry name" value="TrioseP_Isoase_bac/euk"/>
</dbReference>
<dbReference type="Gene3D" id="3.20.20.70">
    <property type="entry name" value="Aldolase class I"/>
    <property type="match status" value="1"/>
</dbReference>
<dbReference type="NCBIfam" id="TIGR00419">
    <property type="entry name" value="tim"/>
    <property type="match status" value="1"/>
</dbReference>
<comment type="function">
    <text evidence="7">Involved in the gluconeogenesis. Catalyzes stereospecifically the conversion of dihydroxyacetone phosphate (DHAP) to D-glyceraldehyde-3-phosphate (G3P).</text>
</comment>
<evidence type="ECO:0000256" key="2">
    <source>
        <dbReference type="ARBA" id="ARBA00007422"/>
    </source>
</evidence>
<dbReference type="InterPro" id="IPR013785">
    <property type="entry name" value="Aldolase_TIM"/>
</dbReference>
<feature type="active site" description="Electrophile" evidence="7">
    <location>
        <position position="94"/>
    </location>
</feature>
<dbReference type="UniPathway" id="UPA00138"/>
<dbReference type="GO" id="GO:0019563">
    <property type="term" value="P:glycerol catabolic process"/>
    <property type="evidence" value="ECO:0007669"/>
    <property type="project" value="TreeGrafter"/>
</dbReference>
<evidence type="ECO:0000313" key="9">
    <source>
        <dbReference type="EMBL" id="QWQ31267.1"/>
    </source>
</evidence>
<comment type="catalytic activity">
    <reaction evidence="7 8">
        <text>D-glyceraldehyde 3-phosphate = dihydroxyacetone phosphate</text>
        <dbReference type="Rhea" id="RHEA:18585"/>
        <dbReference type="ChEBI" id="CHEBI:57642"/>
        <dbReference type="ChEBI" id="CHEBI:59776"/>
        <dbReference type="EC" id="5.3.1.1"/>
    </reaction>
</comment>
<feature type="binding site" evidence="7">
    <location>
        <begin position="9"/>
        <end position="11"/>
    </location>
    <ligand>
        <name>substrate</name>
    </ligand>
</feature>
<dbReference type="Pfam" id="PF00121">
    <property type="entry name" value="TIM"/>
    <property type="match status" value="1"/>
</dbReference>
<comment type="caution">
    <text evidence="7">Lacks conserved residue(s) required for the propagation of feature annotation.</text>
</comment>
<comment type="similarity">
    <text evidence="2 7 8">Belongs to the triosephosphate isomerase family.</text>
</comment>
<dbReference type="InterPro" id="IPR020861">
    <property type="entry name" value="Triosephosphate_isomerase_AS"/>
</dbReference>
<comment type="pathway">
    <text evidence="7 8">Carbohydrate biosynthesis; gluconeogenesis.</text>
</comment>
<evidence type="ECO:0000256" key="5">
    <source>
        <dbReference type="ARBA" id="ARBA00023152"/>
    </source>
</evidence>
<feature type="binding site" evidence="7">
    <location>
        <position position="212"/>
    </location>
    <ligand>
        <name>substrate</name>
    </ligand>
</feature>
<dbReference type="EMBL" id="CP076459">
    <property type="protein sequence ID" value="QWQ31267.1"/>
    <property type="molecule type" value="Genomic_DNA"/>
</dbReference>
<dbReference type="CDD" id="cd00311">
    <property type="entry name" value="TIM"/>
    <property type="match status" value="1"/>
</dbReference>
<comment type="pathway">
    <text evidence="1 7 8">Carbohydrate degradation; glycolysis; D-glyceraldehyde 3-phosphate from glycerone phosphate: step 1/1.</text>
</comment>
<dbReference type="RefSeq" id="WP_129637313.1">
    <property type="nucleotide sequence ID" value="NZ_CP076459.1"/>
</dbReference>
<dbReference type="UniPathway" id="UPA00109">
    <property type="reaction ID" value="UER00189"/>
</dbReference>
<gene>
    <name evidence="7 9" type="primary">tpiA</name>
    <name evidence="9" type="ORF">KOY49_03730</name>
</gene>
<dbReference type="InterPro" id="IPR035990">
    <property type="entry name" value="TIM_sf"/>
</dbReference>
<keyword evidence="4 7" id="KW-0963">Cytoplasm</keyword>
<organism evidence="9 10">
    <name type="scientific">Candidatus Minimicrobia vallesae</name>
    <dbReference type="NCBI Taxonomy" id="2841264"/>
    <lineage>
        <taxon>Bacteria</taxon>
        <taxon>Candidatus Saccharimonadota</taxon>
        <taxon>Candidatus Saccharimonadota incertae sedis</taxon>
        <taxon>Candidatus Minimicrobia</taxon>
    </lineage>
</organism>